<dbReference type="SUPFAM" id="SSF54631">
    <property type="entry name" value="CBS-domain pair"/>
    <property type="match status" value="1"/>
</dbReference>
<evidence type="ECO:0000256" key="1">
    <source>
        <dbReference type="PROSITE-ProRule" id="PRU01193"/>
    </source>
</evidence>
<sequence>MSLADICNAVEGLANCKLEDPSCLSIRTIASKCKINADPLIPRWALAICVGILVAFSGMLAGLTLGLFSLDISELRVLKESSRPNIRRYAKRILFVRKHGNWLLCTLLIGNVGVNVALTVLSDDLFNNNPALSFLLSSTLIAFFGEILPQAVCTRWALSIGYYCVPFVVVVMFLLCPLAWPLGKFFDKTLGKEIGMIFTNDELKHLINMHVKTAGAELCEEQGRIINGALDFFKLTVDEVLTPWHHVFCLRDSTRLTFGVLLDVFKTGFSRIPVINRTGHAVGLLFVKDLVLIDPEDATPVSSLLRLYGRNLEFVRSSDPLKSIMATFVSGRSHLAVVVSEDGEPDEKDKIVSARKARTDSSKTSSESSSCSDDSGVFSKLKRLFRHDRSGSKYLSKGIKESLEEVSIEETAEMRRLRERKPVGIVCLEDMVEKILDLEIVDETDVYVNPKEKNLVNRAPFDVSKLSVFDYRRTLPKHYLVPPEVTAAAHHLFASLSKKLGDSKNEYFDLKTTKLLLRLSKVEEVLVEHLSLDECDREKDVSQGGSSLLKRGENASKCLIILDGRVEVQDEDNNKKNLKRWGIVGEDALLNELEGRGSYVSVVDAHVVLNSRVVRPNREDLREILNFRAEQFEKRVN</sequence>
<dbReference type="EMBL" id="JBDODL010000428">
    <property type="protein sequence ID" value="MES1919869.1"/>
    <property type="molecule type" value="Genomic_DNA"/>
</dbReference>
<accession>A0ABV2AK72</accession>
<dbReference type="InterPro" id="IPR014710">
    <property type="entry name" value="RmlC-like_jellyroll"/>
</dbReference>
<dbReference type="PROSITE" id="PS51846">
    <property type="entry name" value="CNNM"/>
    <property type="match status" value="1"/>
</dbReference>
<feature type="domain" description="CNNM transmembrane" evidence="5">
    <location>
        <begin position="39"/>
        <end position="223"/>
    </location>
</feature>
<dbReference type="InterPro" id="IPR018490">
    <property type="entry name" value="cNMP-bd_dom_sf"/>
</dbReference>
<dbReference type="Proteomes" id="UP001439008">
    <property type="component" value="Unassembled WGS sequence"/>
</dbReference>
<dbReference type="InterPro" id="IPR002550">
    <property type="entry name" value="CNNM"/>
</dbReference>
<dbReference type="InterPro" id="IPR045095">
    <property type="entry name" value="ACDP"/>
</dbReference>
<name>A0ABV2AK72_9EUKA</name>
<gene>
    <name evidence="6" type="primary">CNNM2</name>
    <name evidence="6" type="ORF">MHBO_001622</name>
</gene>
<evidence type="ECO:0000256" key="2">
    <source>
        <dbReference type="SAM" id="MobiDB-lite"/>
    </source>
</evidence>
<keyword evidence="1 3" id="KW-0812">Transmembrane</keyword>
<feature type="compositionally biased region" description="Low complexity" evidence="2">
    <location>
        <begin position="362"/>
        <end position="375"/>
    </location>
</feature>
<dbReference type="Pfam" id="PF01595">
    <property type="entry name" value="CNNM"/>
    <property type="match status" value="1"/>
</dbReference>
<evidence type="ECO:0000256" key="3">
    <source>
        <dbReference type="SAM" id="Phobius"/>
    </source>
</evidence>
<feature type="transmembrane region" description="Helical" evidence="3">
    <location>
        <begin position="130"/>
        <end position="148"/>
    </location>
</feature>
<dbReference type="PANTHER" id="PTHR12064:SF94">
    <property type="entry name" value="UNEXTENDED PROTEIN"/>
    <property type="match status" value="1"/>
</dbReference>
<feature type="transmembrane region" description="Helical" evidence="3">
    <location>
        <begin position="101"/>
        <end position="118"/>
    </location>
</feature>
<keyword evidence="1 3" id="KW-1133">Transmembrane helix</keyword>
<feature type="domain" description="Cyclic nucleotide-binding" evidence="4">
    <location>
        <begin position="545"/>
        <end position="637"/>
    </location>
</feature>
<keyword evidence="7" id="KW-1185">Reference proteome</keyword>
<organism evidence="6 7">
    <name type="scientific">Bonamia ostreae</name>
    <dbReference type="NCBI Taxonomy" id="126728"/>
    <lineage>
        <taxon>Eukaryota</taxon>
        <taxon>Sar</taxon>
        <taxon>Rhizaria</taxon>
        <taxon>Endomyxa</taxon>
        <taxon>Ascetosporea</taxon>
        <taxon>Haplosporida</taxon>
        <taxon>Bonamia</taxon>
    </lineage>
</organism>
<evidence type="ECO:0000313" key="6">
    <source>
        <dbReference type="EMBL" id="MES1919869.1"/>
    </source>
</evidence>
<proteinExistence type="predicted"/>
<feature type="transmembrane region" description="Helical" evidence="3">
    <location>
        <begin position="44"/>
        <end position="70"/>
    </location>
</feature>
<dbReference type="Gene3D" id="2.60.120.10">
    <property type="entry name" value="Jelly Rolls"/>
    <property type="match status" value="1"/>
</dbReference>
<dbReference type="PROSITE" id="PS50042">
    <property type="entry name" value="CNMP_BINDING_3"/>
    <property type="match status" value="1"/>
</dbReference>
<evidence type="ECO:0000259" key="4">
    <source>
        <dbReference type="PROSITE" id="PS50042"/>
    </source>
</evidence>
<comment type="caution">
    <text evidence="6">The sequence shown here is derived from an EMBL/GenBank/DDBJ whole genome shotgun (WGS) entry which is preliminary data.</text>
</comment>
<reference evidence="6 7" key="1">
    <citation type="journal article" date="2024" name="BMC Biol.">
        <title>Comparative genomics of Ascetosporea gives new insight into the evolutionary basis for animal parasitism in Rhizaria.</title>
        <authorList>
            <person name="Hiltunen Thoren M."/>
            <person name="Onut-Brannstrom I."/>
            <person name="Alfjorden A."/>
            <person name="Peckova H."/>
            <person name="Swords F."/>
            <person name="Hooper C."/>
            <person name="Holzer A.S."/>
            <person name="Bass D."/>
            <person name="Burki F."/>
        </authorList>
    </citation>
    <scope>NUCLEOTIDE SEQUENCE [LARGE SCALE GENOMIC DNA]</scope>
    <source>
        <strain evidence="6">20-A016</strain>
    </source>
</reference>
<dbReference type="Gene3D" id="3.10.580.10">
    <property type="entry name" value="CBS-domain"/>
    <property type="match status" value="1"/>
</dbReference>
<protein>
    <submittedName>
        <fullName evidence="6">Metal transporter cnnm2</fullName>
    </submittedName>
</protein>
<feature type="transmembrane region" description="Helical" evidence="3">
    <location>
        <begin position="160"/>
        <end position="180"/>
    </location>
</feature>
<feature type="region of interest" description="Disordered" evidence="2">
    <location>
        <begin position="347"/>
        <end position="375"/>
    </location>
</feature>
<dbReference type="PANTHER" id="PTHR12064">
    <property type="entry name" value="METAL TRANSPORTER CNNM"/>
    <property type="match status" value="1"/>
</dbReference>
<feature type="compositionally biased region" description="Basic and acidic residues" evidence="2">
    <location>
        <begin position="347"/>
        <end position="361"/>
    </location>
</feature>
<dbReference type="SUPFAM" id="SSF51206">
    <property type="entry name" value="cAMP-binding domain-like"/>
    <property type="match status" value="1"/>
</dbReference>
<keyword evidence="1 3" id="KW-0472">Membrane</keyword>
<evidence type="ECO:0000259" key="5">
    <source>
        <dbReference type="PROSITE" id="PS51846"/>
    </source>
</evidence>
<evidence type="ECO:0000313" key="7">
    <source>
        <dbReference type="Proteomes" id="UP001439008"/>
    </source>
</evidence>
<dbReference type="InterPro" id="IPR046342">
    <property type="entry name" value="CBS_dom_sf"/>
</dbReference>
<dbReference type="InterPro" id="IPR000595">
    <property type="entry name" value="cNMP-bd_dom"/>
</dbReference>